<dbReference type="InterPro" id="IPR029058">
    <property type="entry name" value="AB_hydrolase_fold"/>
</dbReference>
<evidence type="ECO:0000313" key="1">
    <source>
        <dbReference type="EMBL" id="EET90132.1"/>
    </source>
</evidence>
<dbReference type="SUPFAM" id="SSF53474">
    <property type="entry name" value="alpha/beta-Hydrolases"/>
    <property type="match status" value="1"/>
</dbReference>
<reference evidence="1 2" key="2">
    <citation type="journal article" date="2010" name="Proc. Natl. Acad. Sci. U.S.A.">
        <title>Enigmatic, ultrasmall, uncultivated Archaea.</title>
        <authorList>
            <person name="Baker B.J."/>
            <person name="Comolli L.R."/>
            <person name="Dick G.J."/>
            <person name="Hauser L.J."/>
            <person name="Hyatt D."/>
            <person name="Dill B.D."/>
            <person name="Land M.L."/>
            <person name="Verberkmoes N.C."/>
            <person name="Hettich R.L."/>
            <person name="Banfield J.F."/>
        </authorList>
    </citation>
    <scope>NUCLEOTIDE SEQUENCE [LARGE SCALE GENOMIC DNA]</scope>
    <source>
        <strain evidence="1">ARMAN-2</strain>
    </source>
</reference>
<dbReference type="Pfam" id="PF06821">
    <property type="entry name" value="Ser_hydrolase"/>
    <property type="match status" value="1"/>
</dbReference>
<name>C7DHN0_MICA2</name>
<gene>
    <name evidence="1" type="ORF">UNLARM2_0573</name>
</gene>
<dbReference type="PANTHER" id="PTHR15394">
    <property type="entry name" value="SERINE HYDROLASE RBBP9"/>
    <property type="match status" value="1"/>
</dbReference>
<dbReference type="EMBL" id="GG697240">
    <property type="protein sequence ID" value="EET90132.1"/>
    <property type="molecule type" value="Genomic_DNA"/>
</dbReference>
<proteinExistence type="predicted"/>
<sequence>MDVFIVHRWNGTPESDWYQWLKRELEKKGFAVFIPEMPETDKPSINKWVGKISDVASGSDKPYFVGHSIGCQAILRYIESSGKKASGVLLIAPWLHLKDAAFETDSDRKVAEEWISTPIDLDKVKASIGECRVVMSTRDPYVPVEDSKIFHDGLNAEINIMPISKHFTGEEGYSELHVALNEFMKMVPGAAGAGR</sequence>
<organism evidence="1 2">
    <name type="scientific">Candidatus Micrarchaeum acidiphilum ARMAN-2</name>
    <dbReference type="NCBI Taxonomy" id="425595"/>
    <lineage>
        <taxon>Archaea</taxon>
        <taxon>Candidatus Micrarchaeota</taxon>
        <taxon>Candidatus Micrarchaeia</taxon>
        <taxon>Candidatus Micrarchaeales</taxon>
        <taxon>Candidatus Micrarchaeaceae</taxon>
        <taxon>Candidatus Micrarchaeum</taxon>
    </lineage>
</organism>
<evidence type="ECO:0000313" key="2">
    <source>
        <dbReference type="Proteomes" id="UP000332487"/>
    </source>
</evidence>
<dbReference type="Gene3D" id="3.40.50.1820">
    <property type="entry name" value="alpha/beta hydrolase"/>
    <property type="match status" value="1"/>
</dbReference>
<accession>C7DHN0</accession>
<keyword evidence="2" id="KW-1185">Reference proteome</keyword>
<dbReference type="AlphaFoldDB" id="C7DHN0"/>
<dbReference type="GO" id="GO:0016787">
    <property type="term" value="F:hydrolase activity"/>
    <property type="evidence" value="ECO:0007669"/>
    <property type="project" value="InterPro"/>
</dbReference>
<dbReference type="ESTHER" id="9eury-c7dhn0">
    <property type="family name" value="Hydrolase_RBBP9_YdeN"/>
</dbReference>
<protein>
    <submittedName>
        <fullName evidence="1">Uncharacterized protein</fullName>
    </submittedName>
</protein>
<dbReference type="Proteomes" id="UP000332487">
    <property type="component" value="Unassembled WGS sequence"/>
</dbReference>
<dbReference type="PANTHER" id="PTHR15394:SF3">
    <property type="entry name" value="SERINE HYDROLASE RBBP9"/>
    <property type="match status" value="1"/>
</dbReference>
<reference evidence="1 2" key="1">
    <citation type="journal article" date="2009" name="Genome Biol.">
        <title>Community-wide analysis of microbial genome sequence signatures.</title>
        <authorList>
            <person name="Dick G.J."/>
            <person name="Andersson A.F."/>
            <person name="Baker B.J."/>
            <person name="Simmons S.L."/>
            <person name="Thomas B.C."/>
            <person name="Yelton A.P."/>
            <person name="Banfield J.F."/>
        </authorList>
    </citation>
    <scope>NUCLEOTIDE SEQUENCE [LARGE SCALE GENOMIC DNA]</scope>
    <source>
        <strain evidence="1">ARMAN-2</strain>
    </source>
</reference>
<dbReference type="InterPro" id="IPR010662">
    <property type="entry name" value="RBBP9/YdeN"/>
</dbReference>